<sequence>MNSRIFFVLACLVFVSIILKASSITFTNNFTRLDMTGCSGKLNCTIHCGAVSQCSTKTCTFTAKKVSSCDGDCENALSLKWNDTCTFSCGSTCVFNCDGCILTGNKQWKCFGNCQ</sequence>
<gene>
    <name evidence="2" type="ORF">C2G38_2067289</name>
</gene>
<proteinExistence type="predicted"/>
<evidence type="ECO:0000313" key="3">
    <source>
        <dbReference type="Proteomes" id="UP000266673"/>
    </source>
</evidence>
<reference evidence="2 3" key="1">
    <citation type="submission" date="2018-06" db="EMBL/GenBank/DDBJ databases">
        <title>Comparative genomics reveals the genomic features of Rhizophagus irregularis, R. cerebriforme, R. diaphanum and Gigaspora rosea, and their symbiotic lifestyle signature.</title>
        <authorList>
            <person name="Morin E."/>
            <person name="San Clemente H."/>
            <person name="Chen E.C.H."/>
            <person name="De La Providencia I."/>
            <person name="Hainaut M."/>
            <person name="Kuo A."/>
            <person name="Kohler A."/>
            <person name="Murat C."/>
            <person name="Tang N."/>
            <person name="Roy S."/>
            <person name="Loubradou J."/>
            <person name="Henrissat B."/>
            <person name="Grigoriev I.V."/>
            <person name="Corradi N."/>
            <person name="Roux C."/>
            <person name="Martin F.M."/>
        </authorList>
    </citation>
    <scope>NUCLEOTIDE SEQUENCE [LARGE SCALE GENOMIC DNA]</scope>
    <source>
        <strain evidence="2 3">DAOM 194757</strain>
    </source>
</reference>
<comment type="caution">
    <text evidence="2">The sequence shown here is derived from an EMBL/GenBank/DDBJ whole genome shotgun (WGS) entry which is preliminary data.</text>
</comment>
<evidence type="ECO:0000313" key="2">
    <source>
        <dbReference type="EMBL" id="RIB25494.1"/>
    </source>
</evidence>
<protein>
    <submittedName>
        <fullName evidence="2">Uncharacterized protein</fullName>
    </submittedName>
</protein>
<keyword evidence="3" id="KW-1185">Reference proteome</keyword>
<dbReference type="EMBL" id="QKWP01000173">
    <property type="protein sequence ID" value="RIB25494.1"/>
    <property type="molecule type" value="Genomic_DNA"/>
</dbReference>
<feature type="chain" id="PRO_5017315618" evidence="1">
    <location>
        <begin position="24"/>
        <end position="115"/>
    </location>
</feature>
<name>A0A397VSH8_9GLOM</name>
<feature type="signal peptide" evidence="1">
    <location>
        <begin position="1"/>
        <end position="23"/>
    </location>
</feature>
<accession>A0A397VSH8</accession>
<organism evidence="2 3">
    <name type="scientific">Gigaspora rosea</name>
    <dbReference type="NCBI Taxonomy" id="44941"/>
    <lineage>
        <taxon>Eukaryota</taxon>
        <taxon>Fungi</taxon>
        <taxon>Fungi incertae sedis</taxon>
        <taxon>Mucoromycota</taxon>
        <taxon>Glomeromycotina</taxon>
        <taxon>Glomeromycetes</taxon>
        <taxon>Diversisporales</taxon>
        <taxon>Gigasporaceae</taxon>
        <taxon>Gigaspora</taxon>
    </lineage>
</organism>
<dbReference type="AlphaFoldDB" id="A0A397VSH8"/>
<dbReference type="Proteomes" id="UP000266673">
    <property type="component" value="Unassembled WGS sequence"/>
</dbReference>
<evidence type="ECO:0000256" key="1">
    <source>
        <dbReference type="SAM" id="SignalP"/>
    </source>
</evidence>
<keyword evidence="1" id="KW-0732">Signal</keyword>